<dbReference type="InterPro" id="IPR018201">
    <property type="entry name" value="Ketoacyl_synth_AS"/>
</dbReference>
<evidence type="ECO:0000313" key="18">
    <source>
        <dbReference type="EMBL" id="AMW11957.1"/>
    </source>
</evidence>
<organism evidence="18 19">
    <name type="scientific">Streptomyces qaidamensis</name>
    <dbReference type="NCBI Taxonomy" id="1783515"/>
    <lineage>
        <taxon>Bacteria</taxon>
        <taxon>Bacillati</taxon>
        <taxon>Actinomycetota</taxon>
        <taxon>Actinomycetes</taxon>
        <taxon>Kitasatosporales</taxon>
        <taxon>Streptomycetaceae</taxon>
        <taxon>Streptomyces</taxon>
        <taxon>Streptomyces aurantiacus group</taxon>
    </lineage>
</organism>
<dbReference type="InterPro" id="IPR000794">
    <property type="entry name" value="Beta-ketoacyl_synthase"/>
</dbReference>
<dbReference type="PANTHER" id="PTHR11712:SF336">
    <property type="entry name" value="3-OXOACYL-[ACYL-CARRIER-PROTEIN] SYNTHASE, MITOCHONDRIAL"/>
    <property type="match status" value="1"/>
</dbReference>
<dbReference type="FunFam" id="3.40.47.10:FF:000029">
    <property type="entry name" value="3-oxoacyl-[acyl-carrier-protein] synthase 1"/>
    <property type="match status" value="1"/>
</dbReference>
<evidence type="ECO:0000256" key="4">
    <source>
        <dbReference type="ARBA" id="ARBA00014657"/>
    </source>
</evidence>
<dbReference type="Pfam" id="PF00109">
    <property type="entry name" value="ketoacyl-synt"/>
    <property type="match status" value="1"/>
</dbReference>
<evidence type="ECO:0000256" key="2">
    <source>
        <dbReference type="ARBA" id="ARBA00008467"/>
    </source>
</evidence>
<evidence type="ECO:0000256" key="6">
    <source>
        <dbReference type="ARBA" id="ARBA00022679"/>
    </source>
</evidence>
<dbReference type="InterPro" id="IPR014030">
    <property type="entry name" value="Ketoacyl_synth_N"/>
</dbReference>
<evidence type="ECO:0000256" key="8">
    <source>
        <dbReference type="ARBA" id="ARBA00023098"/>
    </source>
</evidence>
<dbReference type="GO" id="GO:0030497">
    <property type="term" value="P:fatty acid elongation"/>
    <property type="evidence" value="ECO:0007669"/>
    <property type="project" value="UniProtKB-ARBA"/>
</dbReference>
<dbReference type="RefSeq" id="WP_062928257.1">
    <property type="nucleotide sequence ID" value="NZ_CP015098.1"/>
</dbReference>
<dbReference type="PANTHER" id="PTHR11712">
    <property type="entry name" value="POLYKETIDE SYNTHASE-RELATED"/>
    <property type="match status" value="1"/>
</dbReference>
<dbReference type="KEGG" id="stsi:A4E84_22110"/>
<dbReference type="SUPFAM" id="SSF53901">
    <property type="entry name" value="Thiolase-like"/>
    <property type="match status" value="1"/>
</dbReference>
<dbReference type="InterPro" id="IPR014031">
    <property type="entry name" value="Ketoacyl_synth_C"/>
</dbReference>
<dbReference type="SMART" id="SM00825">
    <property type="entry name" value="PKS_KS"/>
    <property type="match status" value="1"/>
</dbReference>
<dbReference type="CDD" id="cd00834">
    <property type="entry name" value="KAS_I_II"/>
    <property type="match status" value="1"/>
</dbReference>
<comment type="pathway">
    <text evidence="1 14">Lipid metabolism; fatty acid biosynthesis.</text>
</comment>
<dbReference type="PIRSF" id="PIRSF000447">
    <property type="entry name" value="KAS_II"/>
    <property type="match status" value="1"/>
</dbReference>
<dbReference type="Gene3D" id="3.40.47.10">
    <property type="match status" value="1"/>
</dbReference>
<keyword evidence="5 14" id="KW-0444">Lipid biosynthesis</keyword>
<evidence type="ECO:0000313" key="19">
    <source>
        <dbReference type="Proteomes" id="UP000076096"/>
    </source>
</evidence>
<dbReference type="NCBIfam" id="NF005589">
    <property type="entry name" value="PRK07314.1"/>
    <property type="match status" value="1"/>
</dbReference>
<keyword evidence="9 14" id="KW-0275">Fatty acid biosynthesis</keyword>
<comment type="similarity">
    <text evidence="2 14 16">Belongs to the thiolase-like superfamily. Beta-ketoacyl-ACP synthases family.</text>
</comment>
<evidence type="ECO:0000256" key="5">
    <source>
        <dbReference type="ARBA" id="ARBA00022516"/>
    </source>
</evidence>
<evidence type="ECO:0000256" key="10">
    <source>
        <dbReference type="ARBA" id="ARBA00023315"/>
    </source>
</evidence>
<comment type="function">
    <text evidence="11 14">Involved in the type II fatty acid elongation cycle. Catalyzes the elongation of a wide range of acyl-ACP by the addition of two carbons from malonyl-ACP to an acyl acceptor. Can efficiently catalyze the conversion of palmitoleoyl-ACP (cis-hexadec-9-enoyl-ACP) to cis-vaccenoyl-ACP (cis-octadec-11-enoyl-ACP), an essential step in the thermal regulation of fatty acid composition.</text>
</comment>
<evidence type="ECO:0000256" key="11">
    <source>
        <dbReference type="ARBA" id="ARBA00024006"/>
    </source>
</evidence>
<evidence type="ECO:0000259" key="17">
    <source>
        <dbReference type="PROSITE" id="PS52004"/>
    </source>
</evidence>
<dbReference type="InterPro" id="IPR016039">
    <property type="entry name" value="Thiolase-like"/>
</dbReference>
<dbReference type="UniPathway" id="UPA00094"/>
<dbReference type="GO" id="GO:0004315">
    <property type="term" value="F:3-oxoacyl-[acyl-carrier-protein] synthase activity"/>
    <property type="evidence" value="ECO:0007669"/>
    <property type="project" value="UniProtKB-UniRule"/>
</dbReference>
<sequence length="429" mass="44698">MSEGKNAPGTRTGERRRVVVTGWGAVTPVGLSVDDTWSALTAGKSGIAPLTGVDTTGLPTDFGGEVRGFDPARHLDRPRIRRTDVYAQYAFAAAAEAMRQAELDLDEATGQRTGVLIGSGYGPVSSVARHLNTLEKQGIRKVSPFAQITGAMDSAACEISFAYGATGPTRALSTACASGADAIGEAARWIRHGVVDVALAGGAEHIFTRLELATSCNAHALSTRTDAPAEASRPFDGDRDGFVMSAGAGVLVLESEEHALARGATILAEVAGYGSTSDAHHWTAPHPEGRGARSAMRAALADAALEPADVDYINAHGTSTQANDSSEIESIRAVFGDHATRIPISSTKSMTGHMIGAAGAVEAIVAGLAVRNSLVPPTINCHRPIADDLNFVPHEAQEHRVDVAMSNSFGFGGHNAVLVLRAWEAGREH</sequence>
<evidence type="ECO:0000256" key="14">
    <source>
        <dbReference type="PIRNR" id="PIRNR000447"/>
    </source>
</evidence>
<dbReference type="STRING" id="1783515.A4E84_22110"/>
<gene>
    <name evidence="18" type="ORF">A4E84_22110</name>
</gene>
<comment type="catalytic activity">
    <reaction evidence="13 14">
        <text>a fatty acyl-[ACP] + malonyl-[ACP] + H(+) = a 3-oxoacyl-[ACP] + holo-[ACP] + CO2</text>
        <dbReference type="Rhea" id="RHEA:22836"/>
        <dbReference type="Rhea" id="RHEA-COMP:9623"/>
        <dbReference type="Rhea" id="RHEA-COMP:9685"/>
        <dbReference type="Rhea" id="RHEA-COMP:9916"/>
        <dbReference type="Rhea" id="RHEA-COMP:14125"/>
        <dbReference type="ChEBI" id="CHEBI:15378"/>
        <dbReference type="ChEBI" id="CHEBI:16526"/>
        <dbReference type="ChEBI" id="CHEBI:64479"/>
        <dbReference type="ChEBI" id="CHEBI:78449"/>
        <dbReference type="ChEBI" id="CHEBI:78776"/>
        <dbReference type="ChEBI" id="CHEBI:138651"/>
    </reaction>
</comment>
<evidence type="ECO:0000256" key="15">
    <source>
        <dbReference type="PIRSR" id="PIRSR000447-1"/>
    </source>
</evidence>
<evidence type="ECO:0000256" key="16">
    <source>
        <dbReference type="RuleBase" id="RU003694"/>
    </source>
</evidence>
<dbReference type="Proteomes" id="UP000076096">
    <property type="component" value="Chromosome"/>
</dbReference>
<reference evidence="19" key="1">
    <citation type="submission" date="2016-04" db="EMBL/GenBank/DDBJ databases">
        <authorList>
            <person name="Zhang B."/>
        </authorList>
    </citation>
    <scope>NUCLEOTIDE SEQUENCE [LARGE SCALE GENOMIC DNA]</scope>
    <source>
        <strain evidence="19">S10</strain>
    </source>
</reference>
<evidence type="ECO:0000256" key="13">
    <source>
        <dbReference type="ARBA" id="ARBA00047659"/>
    </source>
</evidence>
<proteinExistence type="inferred from homology"/>
<dbReference type="NCBIfam" id="TIGR03150">
    <property type="entry name" value="fabF"/>
    <property type="match status" value="1"/>
</dbReference>
<keyword evidence="19" id="KW-1185">Reference proteome</keyword>
<accession>A0A143C3A9</accession>
<protein>
    <recommendedName>
        <fullName evidence="4 14">3-oxoacyl-[acyl-carrier-protein] synthase 2</fullName>
        <ecNumber evidence="3 14">2.3.1.179</ecNumber>
    </recommendedName>
</protein>
<feature type="domain" description="Ketosynthase family 3 (KS3)" evidence="17">
    <location>
        <begin position="15"/>
        <end position="422"/>
    </location>
</feature>
<dbReference type="EMBL" id="CP015098">
    <property type="protein sequence ID" value="AMW11957.1"/>
    <property type="molecule type" value="Genomic_DNA"/>
</dbReference>
<evidence type="ECO:0000256" key="12">
    <source>
        <dbReference type="ARBA" id="ARBA00047318"/>
    </source>
</evidence>
<evidence type="ECO:0000256" key="1">
    <source>
        <dbReference type="ARBA" id="ARBA00005194"/>
    </source>
</evidence>
<dbReference type="FunFam" id="3.40.47.10:FF:000018">
    <property type="entry name" value="3-oxoacyl-[acyl-carrier-protein] synthase 2"/>
    <property type="match status" value="1"/>
</dbReference>
<dbReference type="PROSITE" id="PS52004">
    <property type="entry name" value="KS3_2"/>
    <property type="match status" value="1"/>
</dbReference>
<dbReference type="Pfam" id="PF02801">
    <property type="entry name" value="Ketoacyl-synt_C"/>
    <property type="match status" value="1"/>
</dbReference>
<keyword evidence="7" id="KW-0276">Fatty acid metabolism</keyword>
<dbReference type="EC" id="2.3.1.179" evidence="3 14"/>
<keyword evidence="10 14" id="KW-0012">Acyltransferase</keyword>
<evidence type="ECO:0000256" key="9">
    <source>
        <dbReference type="ARBA" id="ARBA00023160"/>
    </source>
</evidence>
<dbReference type="AlphaFoldDB" id="A0A143C3A9"/>
<dbReference type="GO" id="GO:0005829">
    <property type="term" value="C:cytosol"/>
    <property type="evidence" value="ECO:0007669"/>
    <property type="project" value="TreeGrafter"/>
</dbReference>
<keyword evidence="6 14" id="KW-0808">Transferase</keyword>
<evidence type="ECO:0000256" key="3">
    <source>
        <dbReference type="ARBA" id="ARBA00012356"/>
    </source>
</evidence>
<evidence type="ECO:0000256" key="7">
    <source>
        <dbReference type="ARBA" id="ARBA00022832"/>
    </source>
</evidence>
<dbReference type="InterPro" id="IPR020841">
    <property type="entry name" value="PKS_Beta-ketoAc_synthase_dom"/>
</dbReference>
<name>A0A143C3A9_9ACTN</name>
<feature type="active site" description="For beta-ketoacyl synthase activity" evidence="15">
    <location>
        <position position="176"/>
    </location>
</feature>
<keyword evidence="8" id="KW-0443">Lipid metabolism</keyword>
<comment type="catalytic activity">
    <reaction evidence="12 14">
        <text>(9Z)-hexadecenoyl-[ACP] + malonyl-[ACP] + H(+) = 3-oxo-(11Z)-octadecenoyl-[ACP] + holo-[ACP] + CO2</text>
        <dbReference type="Rhea" id="RHEA:55040"/>
        <dbReference type="Rhea" id="RHEA-COMP:9623"/>
        <dbReference type="Rhea" id="RHEA-COMP:9685"/>
        <dbReference type="Rhea" id="RHEA-COMP:10800"/>
        <dbReference type="Rhea" id="RHEA-COMP:14074"/>
        <dbReference type="ChEBI" id="CHEBI:15378"/>
        <dbReference type="ChEBI" id="CHEBI:16526"/>
        <dbReference type="ChEBI" id="CHEBI:64479"/>
        <dbReference type="ChEBI" id="CHEBI:78449"/>
        <dbReference type="ChEBI" id="CHEBI:83989"/>
        <dbReference type="ChEBI" id="CHEBI:138538"/>
        <dbReference type="EC" id="2.3.1.179"/>
    </reaction>
</comment>
<dbReference type="InterPro" id="IPR017568">
    <property type="entry name" value="3-oxoacyl-ACP_synth-2"/>
</dbReference>
<dbReference type="PROSITE" id="PS00606">
    <property type="entry name" value="KS3_1"/>
    <property type="match status" value="1"/>
</dbReference>